<dbReference type="GO" id="GO:0005840">
    <property type="term" value="C:ribosome"/>
    <property type="evidence" value="ECO:0007669"/>
    <property type="project" value="UniProtKB-KW"/>
</dbReference>
<evidence type="ECO:0000256" key="10">
    <source>
        <dbReference type="RuleBase" id="RU003445"/>
    </source>
</evidence>
<feature type="domain" description="CNH" evidence="11">
    <location>
        <begin position="15"/>
        <end position="295"/>
    </location>
</feature>
<protein>
    <recommendedName>
        <fullName evidence="6">Large ribosomal subunit protein eL38</fullName>
    </recommendedName>
    <alternativeName>
        <fullName evidence="7">60S ribosomal protein L38</fullName>
    </alternativeName>
</protein>
<dbReference type="InterPro" id="IPR038464">
    <property type="entry name" value="Ribosomal_eL38_sf"/>
</dbReference>
<dbReference type="OrthoDB" id="5325112at2759"/>
<organism evidence="12 13">
    <name type="scientific">Caenorhabditis bovis</name>
    <dbReference type="NCBI Taxonomy" id="2654633"/>
    <lineage>
        <taxon>Eukaryota</taxon>
        <taxon>Metazoa</taxon>
        <taxon>Ecdysozoa</taxon>
        <taxon>Nematoda</taxon>
        <taxon>Chromadorea</taxon>
        <taxon>Rhabditida</taxon>
        <taxon>Rhabditina</taxon>
        <taxon>Rhabditomorpha</taxon>
        <taxon>Rhabditoidea</taxon>
        <taxon>Rhabditidae</taxon>
        <taxon>Peloderinae</taxon>
        <taxon>Caenorhabditis</taxon>
    </lineage>
</organism>
<dbReference type="GO" id="GO:0005737">
    <property type="term" value="C:cytoplasm"/>
    <property type="evidence" value="ECO:0007669"/>
    <property type="project" value="TreeGrafter"/>
</dbReference>
<dbReference type="InterPro" id="IPR019452">
    <property type="entry name" value="VPS39/TGF_beta_rcpt-assoc_1"/>
</dbReference>
<sequence length="950" mass="108082">MFEAYTPSEVAPKLPVEVACLTYQQSSSSVLAGGKTGHLFVFTSSTNRRGFEYTNMCKNFERSSVLELSVCEREEILLCVSGGQLVAHRLNDTKYAVETLLHKVKPVTTFAKYEPKGSGTLYLLVSSKKKLFLFKWGQNEGHDDFVEVSFDYNPVFTDTPTCIKCVDERIYFASRSDYYCMMMKKDSSSEKETWSGFIHPLLNFQSIPGIIPMQDRGRIAFVRNEKVVTTNLEGSKAPEEFKFSESPLQLVYDAPYLVAMLSKGRVEVRSSFDGSTIQTLSFNRAFTLCNGHRGQVFIAATNDIWLLDTSVNLRKNVSKLIQERQFELAIQLTEGSNLFSEENKVEIKRQAALNLFQQKKFDESFALFGEIKTEVLTILQMFPDLLPEGMKRSPHALDLATNDKMRAMLALGNFLSQIRTEYAKQIDFHNKSRSRSGHDDINKLLLTLRVVDTTLLRCYIKTKPTLVDSLIRLHNNACTFDDAESILKEENRIRSLFILYESRKKHEMALDLLIEQSSKGDCDPFFNDAIEKIVEYLQSLGNAHIHLIFRYAKWVLCKDLNAGVQIFIGDETEMTRNLDRRAVVNFMMNECVPALIPYLEHVIYKWEETDAFFHETLLEYYVFKVNALFKEYVHAFPDDENMTRAGEEEGDLGIYRQRLLKFLQYSQAYSPQTVLLKLSPHAFYEERALIYGRLKQHDKALAIYISTLKNNEAAEKYCELYYNPYDEVNSQVFLQLFRALVSSSNPPTEQIISPFGSYRDDLSEISTATTAASTISAQNIADVNEAIKILAKHADKIPTISALSLLPSQTPLRIVSSALNAVVQTTNDVSNMCSLQKCVSQCALEKRQAKKLAAESIKIAINHSTECVVCGKKLGVITITMPKEIKEIKEFLVKARRKDAKSVKIKKNSNNTKFKVRCSKYLYTLVVGDKDKAEKLKQSLPPGIQVKELK</sequence>
<evidence type="ECO:0000259" key="11">
    <source>
        <dbReference type="PROSITE" id="PS50219"/>
    </source>
</evidence>
<evidence type="ECO:0000313" key="12">
    <source>
        <dbReference type="EMBL" id="CAB3397307.1"/>
    </source>
</evidence>
<accession>A0A8S1E9L6</accession>
<evidence type="ECO:0000256" key="4">
    <source>
        <dbReference type="ARBA" id="ARBA00023136"/>
    </source>
</evidence>
<keyword evidence="13" id="KW-1185">Reference proteome</keyword>
<dbReference type="PANTHER" id="PTHR12894:SF49">
    <property type="entry name" value="VAM6_VPS39-LIKE PROTEIN"/>
    <property type="match status" value="1"/>
</dbReference>
<evidence type="ECO:0000256" key="9">
    <source>
        <dbReference type="PROSITE-ProRule" id="PRU01006"/>
    </source>
</evidence>
<dbReference type="InterPro" id="IPR002675">
    <property type="entry name" value="Ribosomal_eL38"/>
</dbReference>
<evidence type="ECO:0000256" key="7">
    <source>
        <dbReference type="ARBA" id="ARBA00035338"/>
    </source>
</evidence>
<dbReference type="EMBL" id="CADEPM010000001">
    <property type="protein sequence ID" value="CAB3397307.1"/>
    <property type="molecule type" value="Genomic_DNA"/>
</dbReference>
<evidence type="ECO:0000256" key="1">
    <source>
        <dbReference type="ARBA" id="ARBA00004184"/>
    </source>
</evidence>
<dbReference type="PANTHER" id="PTHR12894">
    <property type="entry name" value="CNH DOMAIN CONTAINING"/>
    <property type="match status" value="1"/>
</dbReference>
<dbReference type="FunFam" id="3.30.720.90:FF:000001">
    <property type="entry name" value="60S ribosomal protein L38"/>
    <property type="match status" value="1"/>
</dbReference>
<dbReference type="GO" id="GO:0012505">
    <property type="term" value="C:endomembrane system"/>
    <property type="evidence" value="ECO:0007669"/>
    <property type="project" value="UniProtKB-SubCell"/>
</dbReference>
<evidence type="ECO:0000256" key="2">
    <source>
        <dbReference type="ARBA" id="ARBA00007803"/>
    </source>
</evidence>
<keyword evidence="3 10" id="KW-0689">Ribosomal protein</keyword>
<evidence type="ECO:0000256" key="6">
    <source>
        <dbReference type="ARBA" id="ARBA00035235"/>
    </source>
</evidence>
<dbReference type="GO" id="GO:1990904">
    <property type="term" value="C:ribonucleoprotein complex"/>
    <property type="evidence" value="ECO:0007669"/>
    <property type="project" value="UniProtKB-KW"/>
</dbReference>
<dbReference type="Pfam" id="PF00780">
    <property type="entry name" value="CNH"/>
    <property type="match status" value="1"/>
</dbReference>
<keyword evidence="5 10" id="KW-0687">Ribonucleoprotein</keyword>
<feature type="repeat" description="CHCR" evidence="9">
    <location>
        <begin position="571"/>
        <end position="745"/>
    </location>
</feature>
<name>A0A8S1E9L6_9PELO</name>
<gene>
    <name evidence="12" type="ORF">CBOVIS_LOCUS737</name>
</gene>
<dbReference type="Pfam" id="PF10366">
    <property type="entry name" value="Vps39_1"/>
    <property type="match status" value="1"/>
</dbReference>
<dbReference type="GO" id="GO:0006886">
    <property type="term" value="P:intracellular protein transport"/>
    <property type="evidence" value="ECO:0007669"/>
    <property type="project" value="UniProtKB-UniRule"/>
</dbReference>
<dbReference type="InterPro" id="IPR032914">
    <property type="entry name" value="Vam6/VPS39/TRAP1"/>
</dbReference>
<comment type="subcellular location">
    <subcellularLocation>
        <location evidence="1">Endomembrane system</location>
        <topology evidence="1">Peripheral membrane protein</topology>
    </subcellularLocation>
</comment>
<dbReference type="GO" id="GO:0034058">
    <property type="term" value="P:endosomal vesicle fusion"/>
    <property type="evidence" value="ECO:0007669"/>
    <property type="project" value="TreeGrafter"/>
</dbReference>
<dbReference type="InterPro" id="IPR001180">
    <property type="entry name" value="CNH_dom"/>
</dbReference>
<dbReference type="AlphaFoldDB" id="A0A8S1E9L6"/>
<evidence type="ECO:0000256" key="8">
    <source>
        <dbReference type="ARBA" id="ARBA00038201"/>
    </source>
</evidence>
<dbReference type="Proteomes" id="UP000494206">
    <property type="component" value="Unassembled WGS sequence"/>
</dbReference>
<evidence type="ECO:0000256" key="3">
    <source>
        <dbReference type="ARBA" id="ARBA00022980"/>
    </source>
</evidence>
<dbReference type="InterPro" id="IPR000547">
    <property type="entry name" value="Clathrin_H-chain/VPS_repeat"/>
</dbReference>
<comment type="similarity">
    <text evidence="2 10">Belongs to the eukaryotic ribosomal protein eL38 family.</text>
</comment>
<dbReference type="PROSITE" id="PS50236">
    <property type="entry name" value="CHCR"/>
    <property type="match status" value="1"/>
</dbReference>
<comment type="similarity">
    <text evidence="8">Belongs to the VAM6/VPS39 family.</text>
</comment>
<comment type="caution">
    <text evidence="12">The sequence shown here is derived from an EMBL/GenBank/DDBJ whole genome shotgun (WGS) entry which is preliminary data.</text>
</comment>
<dbReference type="Pfam" id="PF01781">
    <property type="entry name" value="Ribosomal_L38e"/>
    <property type="match status" value="1"/>
</dbReference>
<reference evidence="12 13" key="1">
    <citation type="submission" date="2020-04" db="EMBL/GenBank/DDBJ databases">
        <authorList>
            <person name="Laetsch R D."/>
            <person name="Stevens L."/>
            <person name="Kumar S."/>
            <person name="Blaxter L. M."/>
        </authorList>
    </citation>
    <scope>NUCLEOTIDE SEQUENCE [LARGE SCALE GENOMIC DNA]</scope>
</reference>
<evidence type="ECO:0000256" key="5">
    <source>
        <dbReference type="ARBA" id="ARBA00023274"/>
    </source>
</evidence>
<dbReference type="GO" id="GO:0003735">
    <property type="term" value="F:structural constituent of ribosome"/>
    <property type="evidence" value="ECO:0007669"/>
    <property type="project" value="InterPro"/>
</dbReference>
<dbReference type="GO" id="GO:0006914">
    <property type="term" value="P:autophagy"/>
    <property type="evidence" value="ECO:0007669"/>
    <property type="project" value="TreeGrafter"/>
</dbReference>
<proteinExistence type="inferred from homology"/>
<dbReference type="GO" id="GO:0006412">
    <property type="term" value="P:translation"/>
    <property type="evidence" value="ECO:0007669"/>
    <property type="project" value="InterPro"/>
</dbReference>
<dbReference type="Gene3D" id="3.30.720.90">
    <property type="match status" value="1"/>
</dbReference>
<dbReference type="PROSITE" id="PS50219">
    <property type="entry name" value="CNH"/>
    <property type="match status" value="1"/>
</dbReference>
<evidence type="ECO:0000313" key="13">
    <source>
        <dbReference type="Proteomes" id="UP000494206"/>
    </source>
</evidence>
<dbReference type="GO" id="GO:0016020">
    <property type="term" value="C:membrane"/>
    <property type="evidence" value="ECO:0007669"/>
    <property type="project" value="TreeGrafter"/>
</dbReference>
<keyword evidence="4" id="KW-0472">Membrane</keyword>